<evidence type="ECO:0000313" key="1">
    <source>
        <dbReference type="EMBL" id="EXX70609.1"/>
    </source>
</evidence>
<evidence type="ECO:0000313" key="2">
    <source>
        <dbReference type="Proteomes" id="UP000022910"/>
    </source>
</evidence>
<organism evidence="1 2">
    <name type="scientific">Rhizophagus irregularis (strain DAOM 197198w)</name>
    <name type="common">Glomus intraradices</name>
    <dbReference type="NCBI Taxonomy" id="1432141"/>
    <lineage>
        <taxon>Eukaryota</taxon>
        <taxon>Fungi</taxon>
        <taxon>Fungi incertae sedis</taxon>
        <taxon>Mucoromycota</taxon>
        <taxon>Glomeromycotina</taxon>
        <taxon>Glomeromycetes</taxon>
        <taxon>Glomerales</taxon>
        <taxon>Glomeraceae</taxon>
        <taxon>Rhizophagus</taxon>
    </lineage>
</organism>
<dbReference type="EMBL" id="JEMT01016563">
    <property type="protein sequence ID" value="EXX70609.1"/>
    <property type="molecule type" value="Genomic_DNA"/>
</dbReference>
<gene>
    <name evidence="1" type="ORF">RirG_085920</name>
</gene>
<accession>A0A015KSL3</accession>
<sequence>MVRIEADLSRYCIGKGREQQVDLLSDDDFYSQEDYEELEKIEKWIRNLFLVHEKVPFINIDQILDLYYKTYCSEFDWDNFARSSDTTLSEFILETWPQSFKIVTCPNNNSEWISLTNSTIIKDESFDAFLSTKKTKSNGHDKGLYDIGFGRDIGKVKNEKRLKMQKQKAEQILWKTRNLVPNRTILYPCCLELLYKELYKEIVDIKSTEYHSFSELMYNSIIWKPLGKDKFIAVKSENQKYDISLSKKEEPKLNDLQFGVISIISGKYYGD</sequence>
<reference evidence="1 2" key="1">
    <citation type="submission" date="2014-02" db="EMBL/GenBank/DDBJ databases">
        <title>Single nucleus genome sequencing reveals high similarity among nuclei of an endomycorrhizal fungus.</title>
        <authorList>
            <person name="Lin K."/>
            <person name="Geurts R."/>
            <person name="Zhang Z."/>
            <person name="Limpens E."/>
            <person name="Saunders D.G."/>
            <person name="Mu D."/>
            <person name="Pang E."/>
            <person name="Cao H."/>
            <person name="Cha H."/>
            <person name="Lin T."/>
            <person name="Zhou Q."/>
            <person name="Shang Y."/>
            <person name="Li Y."/>
            <person name="Ivanov S."/>
            <person name="Sharma T."/>
            <person name="Velzen R.V."/>
            <person name="Ruijter N.D."/>
            <person name="Aanen D.K."/>
            <person name="Win J."/>
            <person name="Kamoun S."/>
            <person name="Bisseling T."/>
            <person name="Huang S."/>
        </authorList>
    </citation>
    <scope>NUCLEOTIDE SEQUENCE [LARGE SCALE GENOMIC DNA]</scope>
    <source>
        <strain evidence="2">DAOM197198w</strain>
    </source>
</reference>
<dbReference type="Proteomes" id="UP000022910">
    <property type="component" value="Unassembled WGS sequence"/>
</dbReference>
<protein>
    <submittedName>
        <fullName evidence="1">Uncharacterized protein</fullName>
    </submittedName>
</protein>
<dbReference type="HOGENOM" id="CLU_1027268_0_0_1"/>
<keyword evidence="2" id="KW-1185">Reference proteome</keyword>
<name>A0A015KSL3_RHIIW</name>
<comment type="caution">
    <text evidence="1">The sequence shown here is derived from an EMBL/GenBank/DDBJ whole genome shotgun (WGS) entry which is preliminary data.</text>
</comment>
<dbReference type="OrthoDB" id="2318536at2759"/>
<proteinExistence type="predicted"/>
<dbReference type="AlphaFoldDB" id="A0A015KSL3"/>
<dbReference type="SMR" id="A0A015KSL3"/>